<dbReference type="PANTHER" id="PTHR21427:SF19">
    <property type="entry name" value="UBIQUINONE BIOSYNTHESIS PROTEIN COQ9, MITOCHONDRIAL"/>
    <property type="match status" value="1"/>
</dbReference>
<evidence type="ECO:0000256" key="4">
    <source>
        <dbReference type="ARBA" id="ARBA00022688"/>
    </source>
</evidence>
<name>A0AAV5RFN6_STABA</name>
<keyword evidence="4 8" id="KW-0831">Ubiquinone biosynthesis</keyword>
<keyword evidence="6 8" id="KW-0446">Lipid-binding</keyword>
<evidence type="ECO:0000259" key="9">
    <source>
        <dbReference type="Pfam" id="PF08511"/>
    </source>
</evidence>
<dbReference type="GO" id="GO:0008289">
    <property type="term" value="F:lipid binding"/>
    <property type="evidence" value="ECO:0007669"/>
    <property type="project" value="UniProtKB-UniRule"/>
</dbReference>
<sequence length="213" mass="24189">MRSGLRRLYSTRTPTPDTILKSALKLVPQHGWESALIETTRKKGLSDQVTSIIQPFHLVEYFYKSEALKLSHHKFEDVNLSIYKKLEDLLYSRLESNRTLGIDNLQDAMRIALNFDKRAPLQLVTDTADEMCFVAGDRSTDLRWYSRRSAVTAAYMACEAVQTKDLSDDSGASKLLAKKAIDLLQDCESTEDGLYSFLKYHINGVFNVGRTLI</sequence>
<feature type="domain" description="COQ9 C-terminal" evidence="9">
    <location>
        <begin position="121"/>
        <end position="174"/>
    </location>
</feature>
<dbReference type="GO" id="GO:0005743">
    <property type="term" value="C:mitochondrial inner membrane"/>
    <property type="evidence" value="ECO:0007669"/>
    <property type="project" value="TreeGrafter"/>
</dbReference>
<dbReference type="GO" id="GO:0006744">
    <property type="term" value="P:ubiquinone biosynthetic process"/>
    <property type="evidence" value="ECO:0007669"/>
    <property type="project" value="UniProtKB-UniRule"/>
</dbReference>
<evidence type="ECO:0000256" key="3">
    <source>
        <dbReference type="ARBA" id="ARBA00010766"/>
    </source>
</evidence>
<comment type="caution">
    <text evidence="10">The sequence shown here is derived from an EMBL/GenBank/DDBJ whole genome shotgun (WGS) entry which is preliminary data.</text>
</comment>
<organism evidence="10 11">
    <name type="scientific">Starmerella bacillaris</name>
    <name type="common">Yeast</name>
    <name type="synonym">Candida zemplinina</name>
    <dbReference type="NCBI Taxonomy" id="1247836"/>
    <lineage>
        <taxon>Eukaryota</taxon>
        <taxon>Fungi</taxon>
        <taxon>Dikarya</taxon>
        <taxon>Ascomycota</taxon>
        <taxon>Saccharomycotina</taxon>
        <taxon>Dipodascomycetes</taxon>
        <taxon>Dipodascales</taxon>
        <taxon>Trichomonascaceae</taxon>
        <taxon>Starmerella</taxon>
    </lineage>
</organism>
<dbReference type="PANTHER" id="PTHR21427">
    <property type="entry name" value="UBIQUINONE BIOSYNTHESIS PROTEIN COQ9, MITOCHONDRIAL"/>
    <property type="match status" value="1"/>
</dbReference>
<reference evidence="10 11" key="1">
    <citation type="journal article" date="2023" name="Elife">
        <title>Identification of key yeast species and microbe-microbe interactions impacting larval growth of Drosophila in the wild.</title>
        <authorList>
            <person name="Mure A."/>
            <person name="Sugiura Y."/>
            <person name="Maeda R."/>
            <person name="Honda K."/>
            <person name="Sakurai N."/>
            <person name="Takahashi Y."/>
            <person name="Watada M."/>
            <person name="Katoh T."/>
            <person name="Gotoh A."/>
            <person name="Gotoh Y."/>
            <person name="Taniguchi I."/>
            <person name="Nakamura K."/>
            <person name="Hayashi T."/>
            <person name="Katayama T."/>
            <person name="Uemura T."/>
            <person name="Hattori Y."/>
        </authorList>
    </citation>
    <scope>NUCLEOTIDE SEQUENCE [LARGE SCALE GENOMIC DNA]</scope>
    <source>
        <strain evidence="10 11">SB-73</strain>
    </source>
</reference>
<evidence type="ECO:0000313" key="10">
    <source>
        <dbReference type="EMBL" id="GMM50225.1"/>
    </source>
</evidence>
<dbReference type="EMBL" id="BTGC01000003">
    <property type="protein sequence ID" value="GMM50225.1"/>
    <property type="molecule type" value="Genomic_DNA"/>
</dbReference>
<dbReference type="NCBIfam" id="TIGR02396">
    <property type="entry name" value="diverge_rpsU"/>
    <property type="match status" value="1"/>
</dbReference>
<keyword evidence="5" id="KW-0809">Transit peptide</keyword>
<evidence type="ECO:0000256" key="1">
    <source>
        <dbReference type="ARBA" id="ARBA00004173"/>
    </source>
</evidence>
<protein>
    <recommendedName>
        <fullName evidence="8">Ubiquinone biosynthesis protein</fullName>
    </recommendedName>
</protein>
<dbReference type="Proteomes" id="UP001362899">
    <property type="component" value="Unassembled WGS sequence"/>
</dbReference>
<evidence type="ECO:0000256" key="5">
    <source>
        <dbReference type="ARBA" id="ARBA00022946"/>
    </source>
</evidence>
<comment type="function">
    <text evidence="8">Membrane-associated protein that warps the membrane surface to access and bind aromatic isoprenes with high specificity, including ubiquinone (CoQ) isoprene intermediates and presents them directly to Coq7, therefore facilitating the Coq7-mediated hydroxylase step. Participates in the biosynthesis of coenzyme Q, also named ubiquinone, an essential lipid-soluble electron transporter for aerobic cellular respiration.</text>
</comment>
<dbReference type="Pfam" id="PF08511">
    <property type="entry name" value="COQ9"/>
    <property type="match status" value="1"/>
</dbReference>
<evidence type="ECO:0000256" key="6">
    <source>
        <dbReference type="ARBA" id="ARBA00023121"/>
    </source>
</evidence>
<evidence type="ECO:0000256" key="7">
    <source>
        <dbReference type="ARBA" id="ARBA00023128"/>
    </source>
</evidence>
<comment type="subcellular location">
    <subcellularLocation>
        <location evidence="1 8">Mitochondrion</location>
    </subcellularLocation>
</comment>
<evidence type="ECO:0000256" key="8">
    <source>
        <dbReference type="RuleBase" id="RU366063"/>
    </source>
</evidence>
<accession>A0AAV5RFN6</accession>
<keyword evidence="7 8" id="KW-0496">Mitochondrion</keyword>
<gene>
    <name evidence="10" type="ORF">DASB73_011830</name>
</gene>
<keyword evidence="11" id="KW-1185">Reference proteome</keyword>
<dbReference type="InterPro" id="IPR012762">
    <property type="entry name" value="Ubiq_biosynth_COQ9"/>
</dbReference>
<comment type="pathway">
    <text evidence="2 8">Cofactor biosynthesis; ubiquinone biosynthesis.</text>
</comment>
<dbReference type="InterPro" id="IPR013718">
    <property type="entry name" value="COQ9_C"/>
</dbReference>
<proteinExistence type="inferred from homology"/>
<evidence type="ECO:0000256" key="2">
    <source>
        <dbReference type="ARBA" id="ARBA00004749"/>
    </source>
</evidence>
<comment type="similarity">
    <text evidence="3 8">Belongs to the COQ9 family.</text>
</comment>
<evidence type="ECO:0000313" key="11">
    <source>
        <dbReference type="Proteomes" id="UP001362899"/>
    </source>
</evidence>
<dbReference type="AlphaFoldDB" id="A0AAV5RFN6"/>